<sequence length="69" mass="7673">MRYLSYVAGLTQLVSLNLSDSRVTSAGLQHLKPLKKLKSLSLESTEVTANDIKSLQENDLPNLVTFRPE</sequence>
<reference evidence="1" key="2">
    <citation type="submission" date="2020-06" db="EMBL/GenBank/DDBJ databases">
        <title>Helianthus annuus Genome sequencing and assembly Release 2.</title>
        <authorList>
            <person name="Gouzy J."/>
            <person name="Langlade N."/>
            <person name="Munos S."/>
        </authorList>
    </citation>
    <scope>NUCLEOTIDE SEQUENCE</scope>
    <source>
        <tissue evidence="1">Leaves</tissue>
    </source>
</reference>
<name>A0A9K3IAH0_HELAN</name>
<evidence type="ECO:0000313" key="2">
    <source>
        <dbReference type="Proteomes" id="UP000215914"/>
    </source>
</evidence>
<proteinExistence type="predicted"/>
<accession>A0A9K3IAH0</accession>
<evidence type="ECO:0000313" key="1">
    <source>
        <dbReference type="EMBL" id="KAF5793152.1"/>
    </source>
</evidence>
<dbReference type="Gene3D" id="3.80.10.10">
    <property type="entry name" value="Ribonuclease Inhibitor"/>
    <property type="match status" value="1"/>
</dbReference>
<reference evidence="1" key="1">
    <citation type="journal article" date="2017" name="Nature">
        <title>The sunflower genome provides insights into oil metabolism, flowering and Asterid evolution.</title>
        <authorList>
            <person name="Badouin H."/>
            <person name="Gouzy J."/>
            <person name="Grassa C.J."/>
            <person name="Murat F."/>
            <person name="Staton S.E."/>
            <person name="Cottret L."/>
            <person name="Lelandais-Briere C."/>
            <person name="Owens G.L."/>
            <person name="Carrere S."/>
            <person name="Mayjonade B."/>
            <person name="Legrand L."/>
            <person name="Gill N."/>
            <person name="Kane N.C."/>
            <person name="Bowers J.E."/>
            <person name="Hubner S."/>
            <person name="Bellec A."/>
            <person name="Berard A."/>
            <person name="Berges H."/>
            <person name="Blanchet N."/>
            <person name="Boniface M.C."/>
            <person name="Brunel D."/>
            <person name="Catrice O."/>
            <person name="Chaidir N."/>
            <person name="Claudel C."/>
            <person name="Donnadieu C."/>
            <person name="Faraut T."/>
            <person name="Fievet G."/>
            <person name="Helmstetter N."/>
            <person name="King M."/>
            <person name="Knapp S.J."/>
            <person name="Lai Z."/>
            <person name="Le Paslier M.C."/>
            <person name="Lippi Y."/>
            <person name="Lorenzon L."/>
            <person name="Mandel J.R."/>
            <person name="Marage G."/>
            <person name="Marchand G."/>
            <person name="Marquand E."/>
            <person name="Bret-Mestries E."/>
            <person name="Morien E."/>
            <person name="Nambeesan S."/>
            <person name="Nguyen T."/>
            <person name="Pegot-Espagnet P."/>
            <person name="Pouilly N."/>
            <person name="Raftis F."/>
            <person name="Sallet E."/>
            <person name="Schiex T."/>
            <person name="Thomas J."/>
            <person name="Vandecasteele C."/>
            <person name="Vares D."/>
            <person name="Vear F."/>
            <person name="Vautrin S."/>
            <person name="Crespi M."/>
            <person name="Mangin B."/>
            <person name="Burke J.M."/>
            <person name="Salse J."/>
            <person name="Munos S."/>
            <person name="Vincourt P."/>
            <person name="Rieseberg L.H."/>
            <person name="Langlade N.B."/>
        </authorList>
    </citation>
    <scope>NUCLEOTIDE SEQUENCE</scope>
    <source>
        <tissue evidence="1">Leaves</tissue>
    </source>
</reference>
<dbReference type="SUPFAM" id="SSF52047">
    <property type="entry name" value="RNI-like"/>
    <property type="match status" value="1"/>
</dbReference>
<dbReference type="Proteomes" id="UP000215914">
    <property type="component" value="Unassembled WGS sequence"/>
</dbReference>
<gene>
    <name evidence="1" type="ORF">HanXRQr2_Chr09g0414251</name>
</gene>
<comment type="caution">
    <text evidence="1">The sequence shown here is derived from an EMBL/GenBank/DDBJ whole genome shotgun (WGS) entry which is preliminary data.</text>
</comment>
<dbReference type="Gramene" id="mRNA:HanXRQr2_Chr09g0414251">
    <property type="protein sequence ID" value="CDS:HanXRQr2_Chr09g0414251.1"/>
    <property type="gene ID" value="HanXRQr2_Chr09g0414251"/>
</dbReference>
<keyword evidence="2" id="KW-1185">Reference proteome</keyword>
<protein>
    <submittedName>
        <fullName evidence="1">Leucine-rich repeat domain superfamily</fullName>
    </submittedName>
</protein>
<dbReference type="InterPro" id="IPR032675">
    <property type="entry name" value="LRR_dom_sf"/>
</dbReference>
<organism evidence="1 2">
    <name type="scientific">Helianthus annuus</name>
    <name type="common">Common sunflower</name>
    <dbReference type="NCBI Taxonomy" id="4232"/>
    <lineage>
        <taxon>Eukaryota</taxon>
        <taxon>Viridiplantae</taxon>
        <taxon>Streptophyta</taxon>
        <taxon>Embryophyta</taxon>
        <taxon>Tracheophyta</taxon>
        <taxon>Spermatophyta</taxon>
        <taxon>Magnoliopsida</taxon>
        <taxon>eudicotyledons</taxon>
        <taxon>Gunneridae</taxon>
        <taxon>Pentapetalae</taxon>
        <taxon>asterids</taxon>
        <taxon>campanulids</taxon>
        <taxon>Asterales</taxon>
        <taxon>Asteraceae</taxon>
        <taxon>Asteroideae</taxon>
        <taxon>Heliantheae alliance</taxon>
        <taxon>Heliantheae</taxon>
        <taxon>Helianthus</taxon>
    </lineage>
</organism>
<dbReference type="AlphaFoldDB" id="A0A9K3IAH0"/>
<dbReference type="EMBL" id="MNCJ02000324">
    <property type="protein sequence ID" value="KAF5793152.1"/>
    <property type="molecule type" value="Genomic_DNA"/>
</dbReference>